<evidence type="ECO:0000313" key="1">
    <source>
        <dbReference type="EMBL" id="SBW09140.1"/>
    </source>
</evidence>
<accession>A0A212KBS9</accession>
<dbReference type="AlphaFoldDB" id="A0A212KBS9"/>
<protein>
    <submittedName>
        <fullName evidence="1">Uncharacterized protein</fullName>
    </submittedName>
</protein>
<organism evidence="1">
    <name type="scientific">uncultured Desulfovibrio sp</name>
    <dbReference type="NCBI Taxonomy" id="167968"/>
    <lineage>
        <taxon>Bacteria</taxon>
        <taxon>Pseudomonadati</taxon>
        <taxon>Thermodesulfobacteriota</taxon>
        <taxon>Desulfovibrionia</taxon>
        <taxon>Desulfovibrionales</taxon>
        <taxon>Desulfovibrionaceae</taxon>
        <taxon>Desulfovibrio</taxon>
        <taxon>environmental samples</taxon>
    </lineage>
</organism>
<reference evidence="1" key="1">
    <citation type="submission" date="2016-04" db="EMBL/GenBank/DDBJ databases">
        <authorList>
            <person name="Evans L.H."/>
            <person name="Alamgir A."/>
            <person name="Owens N."/>
            <person name="Weber N.D."/>
            <person name="Virtaneva K."/>
            <person name="Barbian K."/>
            <person name="Babar A."/>
            <person name="Rosenke K."/>
        </authorList>
    </citation>
    <scope>NUCLEOTIDE SEQUENCE</scope>
    <source>
        <strain evidence="1">92-2</strain>
    </source>
</reference>
<sequence length="165" mass="17545">MTHAPTAASLDTLPACPAFFPQAALARRVPWPDAYAHAPLNPDVQTLRSASHAPLACARLAFTLFYLPAAQAEALLRLALESAEVVLVADFKLAERNLELPATLAARGLMALTKARRTAAADGAPQASFIQRGGIEGLVHQCNALVHERRPIFAGAATLLHLQRA</sequence>
<name>A0A212KBS9_9BACT</name>
<dbReference type="EMBL" id="FLUP01000001">
    <property type="protein sequence ID" value="SBW09140.1"/>
    <property type="molecule type" value="Genomic_DNA"/>
</dbReference>
<proteinExistence type="predicted"/>
<dbReference type="RefSeq" id="WP_227118874.1">
    <property type="nucleotide sequence ID" value="NZ_LT598928.1"/>
</dbReference>
<gene>
    <name evidence="1" type="ORF">KM92DES2_12629</name>
</gene>